<evidence type="ECO:0000259" key="2">
    <source>
        <dbReference type="Pfam" id="PF00004"/>
    </source>
</evidence>
<comment type="caution">
    <text evidence="3">The sequence shown here is derived from an EMBL/GenBank/DDBJ whole genome shotgun (WGS) entry which is preliminary data.</text>
</comment>
<dbReference type="Gene3D" id="3.40.50.300">
    <property type="entry name" value="P-loop containing nucleotide triphosphate hydrolases"/>
    <property type="match status" value="1"/>
</dbReference>
<dbReference type="SUPFAM" id="SSF52540">
    <property type="entry name" value="P-loop containing nucleoside triphosphate hydrolases"/>
    <property type="match status" value="1"/>
</dbReference>
<dbReference type="Pfam" id="PF00004">
    <property type="entry name" value="AAA"/>
    <property type="match status" value="1"/>
</dbReference>
<dbReference type="InterPro" id="IPR003959">
    <property type="entry name" value="ATPase_AAA_core"/>
</dbReference>
<evidence type="ECO:0000313" key="3">
    <source>
        <dbReference type="EMBL" id="KKL63894.1"/>
    </source>
</evidence>
<reference evidence="3" key="1">
    <citation type="journal article" date="2015" name="Nature">
        <title>Complex archaea that bridge the gap between prokaryotes and eukaryotes.</title>
        <authorList>
            <person name="Spang A."/>
            <person name="Saw J.H."/>
            <person name="Jorgensen S.L."/>
            <person name="Zaremba-Niedzwiedzka K."/>
            <person name="Martijn J."/>
            <person name="Lind A.E."/>
            <person name="van Eijk R."/>
            <person name="Schleper C."/>
            <person name="Guy L."/>
            <person name="Ettema T.J."/>
        </authorList>
    </citation>
    <scope>NUCLEOTIDE SEQUENCE</scope>
</reference>
<dbReference type="InterPro" id="IPR027417">
    <property type="entry name" value="P-loop_NTPase"/>
</dbReference>
<gene>
    <name evidence="3" type="ORF">LCGC14_2170520</name>
</gene>
<dbReference type="PANTHER" id="PTHR23070">
    <property type="entry name" value="BCS1 AAA-TYPE ATPASE"/>
    <property type="match status" value="1"/>
</dbReference>
<protein>
    <recommendedName>
        <fullName evidence="2">ATPase AAA-type core domain-containing protein</fullName>
    </recommendedName>
</protein>
<proteinExistence type="predicted"/>
<feature type="compositionally biased region" description="Basic and acidic residues" evidence="1">
    <location>
        <begin position="17"/>
        <end position="28"/>
    </location>
</feature>
<name>A0A0F9DQD0_9ZZZZ</name>
<dbReference type="GO" id="GO:0005524">
    <property type="term" value="F:ATP binding"/>
    <property type="evidence" value="ECO:0007669"/>
    <property type="project" value="InterPro"/>
</dbReference>
<dbReference type="EMBL" id="LAZR01028012">
    <property type="protein sequence ID" value="KKL63894.1"/>
    <property type="molecule type" value="Genomic_DNA"/>
</dbReference>
<feature type="region of interest" description="Disordered" evidence="1">
    <location>
        <begin position="17"/>
        <end position="44"/>
    </location>
</feature>
<sequence length="355" mass="40275">MARIATDEELEELKELTERRKLTEKSSDDSDCEAVPTDGVEKNNPVVPSTRFIEPTYTEYAEGTADGDKTWAVYGSSFVPCDHSVKQLPPGQYEPVHSDSYGFHMFKRHSNFDTLLRFEDSASDEIIANIEEFWAKEDDFRKFGFLWKRGILLWGPPGGGKTSTLQLIDQKLIGRGGISVFITNPYHAAKALARLRRIEPNRPIVANLEDVDAIQKEYGESKVLALLDGELQIDNIVFIATTNYPENLDDRIINRPSRFDVVKKIGMPSPGARAMYLGTKVERLLLEEHDGELDEWVNGTDGFSIAHLKELILQVEVFNNPLGYSIKRLQHMMDYHPKSTDNDEKISYGFVKTKD</sequence>
<evidence type="ECO:0000256" key="1">
    <source>
        <dbReference type="SAM" id="MobiDB-lite"/>
    </source>
</evidence>
<feature type="domain" description="ATPase AAA-type core" evidence="2">
    <location>
        <begin position="151"/>
        <end position="265"/>
    </location>
</feature>
<dbReference type="InterPro" id="IPR050747">
    <property type="entry name" value="Mitochondrial_chaperone_BCS1"/>
</dbReference>
<organism evidence="3">
    <name type="scientific">marine sediment metagenome</name>
    <dbReference type="NCBI Taxonomy" id="412755"/>
    <lineage>
        <taxon>unclassified sequences</taxon>
        <taxon>metagenomes</taxon>
        <taxon>ecological metagenomes</taxon>
    </lineage>
</organism>
<dbReference type="AlphaFoldDB" id="A0A0F9DQD0"/>
<dbReference type="GO" id="GO:0016887">
    <property type="term" value="F:ATP hydrolysis activity"/>
    <property type="evidence" value="ECO:0007669"/>
    <property type="project" value="InterPro"/>
</dbReference>
<accession>A0A0F9DQD0</accession>